<name>A0A090MNX8_AFIFE</name>
<dbReference type="RefSeq" id="WP_009340164.1">
    <property type="nucleotide sequence ID" value="NZ_CCAZ020000001.1"/>
</dbReference>
<dbReference type="Gene3D" id="3.40.50.150">
    <property type="entry name" value="Vaccinia Virus protein VP39"/>
    <property type="match status" value="1"/>
</dbReference>
<evidence type="ECO:0000313" key="2">
    <source>
        <dbReference type="Proteomes" id="UP000035762"/>
    </source>
</evidence>
<dbReference type="OrthoDB" id="9782855at2"/>
<dbReference type="EMBL" id="CCAZ020000001">
    <property type="protein sequence ID" value="CEG09091.1"/>
    <property type="molecule type" value="Genomic_DNA"/>
</dbReference>
<dbReference type="Proteomes" id="UP000035762">
    <property type="component" value="Unassembled WGS sequence"/>
</dbReference>
<dbReference type="PANTHER" id="PTHR43832">
    <property type="match status" value="1"/>
</dbReference>
<reference evidence="1 2" key="1">
    <citation type="journal article" date="2014" name="Genome Announc.">
        <title>Genome Sequence of Afipia felis Strain 76713, Isolated in Hospital Water Using an Amoeba Co-Culture Procedure.</title>
        <authorList>
            <person name="Benamar S."/>
            <person name="La Scola B."/>
            <person name="Croce O."/>
        </authorList>
    </citation>
    <scope>NUCLEOTIDE SEQUENCE [LARGE SCALE GENOMIC DNA]</scope>
    <source>
        <strain evidence="1 2">76713</strain>
    </source>
</reference>
<dbReference type="STRING" id="1035.BN961_02512"/>
<comment type="caution">
    <text evidence="1">The sequence shown here is derived from an EMBL/GenBank/DDBJ whole genome shotgun (WGS) entry which is preliminary data.</text>
</comment>
<proteinExistence type="predicted"/>
<dbReference type="AlphaFoldDB" id="A0A090MNX8"/>
<dbReference type="PANTHER" id="PTHR43832:SF1">
    <property type="entry name" value="S-ADENOSYL-L-METHIONINE-DEPENDENT METHYLTRANSFERASES SUPERFAMILY PROTEIN"/>
    <property type="match status" value="1"/>
</dbReference>
<dbReference type="InterPro" id="IPR029063">
    <property type="entry name" value="SAM-dependent_MTases_sf"/>
</dbReference>
<sequence>MSLIASVIRAAERAPLPDSLAQMGIELLVGRTRRKLATEGHLAESDFVRAMGEYRIAEYADAANKQHYELPPEFFALTLGPRRKYSCCLYRTGEETLADAERMSLEETVRHADLADGQAILELGCGWGSLTLFMAERFPRSIITAVSNSRPQRLHIETQAAERGLANVRILTADMNEFTAGSQYDRIVSVEMFEHMSNWEGLLERIRTWLAPETGRLFIHVFSHKNSPYRFDHRNEADWIAQHFFTGGIMPSHGLIGHFPDCFVVEKDWRWSGLHYQKTAVDWLARFDENREQIDRILGAVYGADAILWRQRWRLFYLATAGLFGHAGGEEWGVSHYLLRPA</sequence>
<protein>
    <submittedName>
        <fullName evidence="1">Cyclopropane-fatty-acyl-phospholipid synthase</fullName>
    </submittedName>
</protein>
<gene>
    <name evidence="1" type="primary">cfa_4</name>
    <name evidence="1" type="ORF">BN961_02512</name>
</gene>
<dbReference type="CDD" id="cd02440">
    <property type="entry name" value="AdoMet_MTases"/>
    <property type="match status" value="1"/>
</dbReference>
<keyword evidence="2" id="KW-1185">Reference proteome</keyword>
<accession>A0A090MNX8</accession>
<evidence type="ECO:0000313" key="1">
    <source>
        <dbReference type="EMBL" id="CEG09091.1"/>
    </source>
</evidence>
<dbReference type="FunFam" id="3.40.50.150:FF:000554">
    <property type="entry name" value="Cation-transporting ATPase"/>
    <property type="match status" value="1"/>
</dbReference>
<organism evidence="1 2">
    <name type="scientific">Afipia felis</name>
    <name type="common">Cat scratch disease bacillus</name>
    <dbReference type="NCBI Taxonomy" id="1035"/>
    <lineage>
        <taxon>Bacteria</taxon>
        <taxon>Pseudomonadati</taxon>
        <taxon>Pseudomonadota</taxon>
        <taxon>Alphaproteobacteria</taxon>
        <taxon>Hyphomicrobiales</taxon>
        <taxon>Nitrobacteraceae</taxon>
        <taxon>Afipia</taxon>
    </lineage>
</organism>
<dbReference type="Pfam" id="PF02353">
    <property type="entry name" value="CMAS"/>
    <property type="match status" value="1"/>
</dbReference>
<dbReference type="SUPFAM" id="SSF53335">
    <property type="entry name" value="S-adenosyl-L-methionine-dependent methyltransferases"/>
    <property type="match status" value="1"/>
</dbReference>